<keyword evidence="13" id="KW-1185">Reference proteome</keyword>
<feature type="transmembrane region" description="Helical" evidence="10">
    <location>
        <begin position="64"/>
        <end position="84"/>
    </location>
</feature>
<keyword evidence="3 10" id="KW-1133">Transmembrane helix</keyword>
<sequence>MEDSFINISSQNRSYNDSTTIYFNTEQKIMYVVTCIIICIGLPLTLVAIHGFCSLVRNDHVAPIYIINLLISDLIQLCCMIVEVVQHENFIIRIIFNVIYLWGLMASVGFMVCVALERYLVIAWPLWYRFRRTIKASVVVCVVVWTFPLLIFVFVYILLFTKLTQTIFGVFFLLPFPLFIFFLRGTVKALSAAISVPADEKRRIVAILVLVLLIYTLLFLPSIIWSLVVIFKYDNALSVVSFMFVKFSPLADVFLYVFSRKGAVDKLLASLCQPLMECLTPDLLEGSGPITI</sequence>
<feature type="transmembrane region" description="Helical" evidence="10">
    <location>
        <begin position="204"/>
        <end position="231"/>
    </location>
</feature>
<evidence type="ECO:0000256" key="3">
    <source>
        <dbReference type="ARBA" id="ARBA00022989"/>
    </source>
</evidence>
<dbReference type="PANTHER" id="PTHR24232:SF85">
    <property type="entry name" value="G-PROTEIN COUPLED RECEPTOR 4"/>
    <property type="match status" value="1"/>
</dbReference>
<dbReference type="GO" id="GO:0035025">
    <property type="term" value="P:positive regulation of Rho protein signal transduction"/>
    <property type="evidence" value="ECO:0007669"/>
    <property type="project" value="TreeGrafter"/>
</dbReference>
<keyword evidence="8 9" id="KW-0807">Transducer</keyword>
<comment type="subcellular location">
    <subcellularLocation>
        <location evidence="1">Membrane</location>
        <topology evidence="1">Multi-pass membrane protein</topology>
    </subcellularLocation>
</comment>
<name>A0A3B4WZ06_SERLL</name>
<keyword evidence="2 9" id="KW-0812">Transmembrane</keyword>
<dbReference type="AlphaFoldDB" id="A0A3B4WZ06"/>
<accession>A0A3B4WZ06</accession>
<dbReference type="GO" id="GO:0005886">
    <property type="term" value="C:plasma membrane"/>
    <property type="evidence" value="ECO:0007669"/>
    <property type="project" value="TreeGrafter"/>
</dbReference>
<feature type="transmembrane region" description="Helical" evidence="10">
    <location>
        <begin position="136"/>
        <end position="159"/>
    </location>
</feature>
<evidence type="ECO:0000256" key="1">
    <source>
        <dbReference type="ARBA" id="ARBA00004141"/>
    </source>
</evidence>
<dbReference type="PROSITE" id="PS50262">
    <property type="entry name" value="G_PROTEIN_RECEP_F1_2"/>
    <property type="match status" value="1"/>
</dbReference>
<dbReference type="Proteomes" id="UP000261360">
    <property type="component" value="Unplaced"/>
</dbReference>
<reference evidence="12" key="2">
    <citation type="submission" date="2025-09" db="UniProtKB">
        <authorList>
            <consortium name="Ensembl"/>
        </authorList>
    </citation>
    <scope>IDENTIFICATION</scope>
</reference>
<keyword evidence="7" id="KW-0325">Glycoprotein</keyword>
<reference evidence="12" key="1">
    <citation type="submission" date="2025-08" db="UniProtKB">
        <authorList>
            <consortium name="Ensembl"/>
        </authorList>
    </citation>
    <scope>IDENTIFICATION</scope>
</reference>
<evidence type="ECO:0000313" key="12">
    <source>
        <dbReference type="Ensembl" id="ENSSLDP00000009170.1"/>
    </source>
</evidence>
<dbReference type="Ensembl" id="ENSSLDT00000009481.1">
    <property type="protein sequence ID" value="ENSSLDP00000009170.1"/>
    <property type="gene ID" value="ENSSLDG00000007276.1"/>
</dbReference>
<organism evidence="12 13">
    <name type="scientific">Seriola lalandi dorsalis</name>
    <dbReference type="NCBI Taxonomy" id="1841481"/>
    <lineage>
        <taxon>Eukaryota</taxon>
        <taxon>Metazoa</taxon>
        <taxon>Chordata</taxon>
        <taxon>Craniata</taxon>
        <taxon>Vertebrata</taxon>
        <taxon>Euteleostomi</taxon>
        <taxon>Actinopterygii</taxon>
        <taxon>Neopterygii</taxon>
        <taxon>Teleostei</taxon>
        <taxon>Neoteleostei</taxon>
        <taxon>Acanthomorphata</taxon>
        <taxon>Carangaria</taxon>
        <taxon>Carangiformes</taxon>
        <taxon>Carangidae</taxon>
        <taxon>Seriola</taxon>
    </lineage>
</organism>
<feature type="transmembrane region" description="Helical" evidence="10">
    <location>
        <begin position="165"/>
        <end position="183"/>
    </location>
</feature>
<feature type="domain" description="G-protein coupled receptors family 1 profile" evidence="11">
    <location>
        <begin position="41"/>
        <end position="256"/>
    </location>
</feature>
<dbReference type="STRING" id="1841481.ENSSLDP00000009170"/>
<feature type="transmembrane region" description="Helical" evidence="10">
    <location>
        <begin position="90"/>
        <end position="116"/>
    </location>
</feature>
<dbReference type="PANTHER" id="PTHR24232">
    <property type="entry name" value="G-PROTEIN COUPLED RECEPTOR"/>
    <property type="match status" value="1"/>
</dbReference>
<dbReference type="GeneTree" id="ENSGT00940000164014"/>
<evidence type="ECO:0000256" key="7">
    <source>
        <dbReference type="ARBA" id="ARBA00023180"/>
    </source>
</evidence>
<proteinExistence type="inferred from homology"/>
<dbReference type="InterPro" id="IPR017452">
    <property type="entry name" value="GPCR_Rhodpsn_7TM"/>
</dbReference>
<comment type="similarity">
    <text evidence="9">Belongs to the G-protein coupled receptor 1 family.</text>
</comment>
<dbReference type="InterPro" id="IPR000276">
    <property type="entry name" value="GPCR_Rhodpsn"/>
</dbReference>
<dbReference type="SUPFAM" id="SSF81321">
    <property type="entry name" value="Family A G protein-coupled receptor-like"/>
    <property type="match status" value="1"/>
</dbReference>
<evidence type="ECO:0000313" key="13">
    <source>
        <dbReference type="Proteomes" id="UP000261360"/>
    </source>
</evidence>
<evidence type="ECO:0000256" key="8">
    <source>
        <dbReference type="ARBA" id="ARBA00023224"/>
    </source>
</evidence>
<dbReference type="PRINTS" id="PR00237">
    <property type="entry name" value="GPCRRHODOPSN"/>
</dbReference>
<protein>
    <recommendedName>
        <fullName evidence="11">G-protein coupled receptors family 1 profile domain-containing protein</fullName>
    </recommendedName>
</protein>
<evidence type="ECO:0000256" key="5">
    <source>
        <dbReference type="ARBA" id="ARBA00023136"/>
    </source>
</evidence>
<evidence type="ECO:0000259" key="11">
    <source>
        <dbReference type="PROSITE" id="PS50262"/>
    </source>
</evidence>
<evidence type="ECO:0000256" key="2">
    <source>
        <dbReference type="ARBA" id="ARBA00022692"/>
    </source>
</evidence>
<keyword evidence="5 10" id="KW-0472">Membrane</keyword>
<keyword evidence="4 9" id="KW-0297">G-protein coupled receptor</keyword>
<evidence type="ECO:0000256" key="10">
    <source>
        <dbReference type="SAM" id="Phobius"/>
    </source>
</evidence>
<dbReference type="Gene3D" id="1.20.1070.10">
    <property type="entry name" value="Rhodopsin 7-helix transmembrane proteins"/>
    <property type="match status" value="1"/>
</dbReference>
<evidence type="ECO:0000256" key="9">
    <source>
        <dbReference type="RuleBase" id="RU000688"/>
    </source>
</evidence>
<dbReference type="PROSITE" id="PS00237">
    <property type="entry name" value="G_PROTEIN_RECEP_F1_1"/>
    <property type="match status" value="1"/>
</dbReference>
<evidence type="ECO:0000256" key="4">
    <source>
        <dbReference type="ARBA" id="ARBA00023040"/>
    </source>
</evidence>
<feature type="transmembrane region" description="Helical" evidence="10">
    <location>
        <begin position="237"/>
        <end position="258"/>
    </location>
</feature>
<evidence type="ECO:0000256" key="6">
    <source>
        <dbReference type="ARBA" id="ARBA00023170"/>
    </source>
</evidence>
<dbReference type="GO" id="GO:0004930">
    <property type="term" value="F:G protein-coupled receptor activity"/>
    <property type="evidence" value="ECO:0007669"/>
    <property type="project" value="UniProtKB-KW"/>
</dbReference>
<dbReference type="Pfam" id="PF00001">
    <property type="entry name" value="7tm_1"/>
    <property type="match status" value="1"/>
</dbReference>
<feature type="transmembrane region" description="Helical" evidence="10">
    <location>
        <begin position="29"/>
        <end position="52"/>
    </location>
</feature>
<dbReference type="GO" id="GO:0007200">
    <property type="term" value="P:phospholipase C-activating G protein-coupled receptor signaling pathway"/>
    <property type="evidence" value="ECO:0007669"/>
    <property type="project" value="TreeGrafter"/>
</dbReference>
<keyword evidence="6 9" id="KW-0675">Receptor</keyword>